<gene>
    <name evidence="4" type="ORF">CDEST_07520</name>
</gene>
<dbReference type="GO" id="GO:0007018">
    <property type="term" value="P:microtubule-based movement"/>
    <property type="evidence" value="ECO:0007669"/>
    <property type="project" value="InterPro"/>
</dbReference>
<dbReference type="InterPro" id="IPR027417">
    <property type="entry name" value="P-loop_NTPase"/>
</dbReference>
<dbReference type="InterPro" id="IPR001752">
    <property type="entry name" value="Kinesin_motor_dom"/>
</dbReference>
<sequence>MDDYHIKHTPWYQAAVEAFSAKAAKQDLAHPNDPNTAPNPDMVVAARLRPVLEDEVAAGLIRGVFPRKSGNGVVDIHQIRKHIKPLGPPTLMVSNRQAKPPNKGPGPVVSIDRAYGPEDTSEHIYQDLVQPLVPWAWGGGVSTLFAYGQTGSGKTFTVSAIEKLVAQSLMSGDLDGERKVYACIIELAGKSSFDLLNNRKPISILEDSFGVTQLAGAMEFEVTEAAVLLDLIERAASFRRTASTMKNDESSRSHAICRIRIENPSMPTADDGLLYLIDLAGSEAARDVANHTADRMKEAREINTSLSVLKDCIRGRAMVDAASLTGKPQRPTHIPFRQSSLTKILKHVFDPVGQRSCKTVVVACVNPSLPDAGAGKNTLKYAEMLRVLLPKTKPQAYDSEIPSTWSNKQLQSWINNNSGRPAISGETLAPFETGGLLLRLPTPEFLTRCLKTPGVTQDQARAFHAKFWRLHVDSQKSGVKKSAATAEVGSSPQEQGGRKPALNQDMLSSSVDPNPQAAQVPFKDRIRPGMVVRWTPPPTFPLGLPGINMVVVLSPQSAVGPNVRDVSGDLVNEKSESIGEQQKYLCAMVLPGFMADSYELSMWRHVVVDIDQMEAEVLLEYDAATRYYYMTV</sequence>
<dbReference type="InterPro" id="IPR036961">
    <property type="entry name" value="Kinesin_motor_dom_sf"/>
</dbReference>
<proteinExistence type="inferred from homology"/>
<keyword evidence="1" id="KW-0547">Nucleotide-binding</keyword>
<evidence type="ECO:0000256" key="1">
    <source>
        <dbReference type="PROSITE-ProRule" id="PRU00283"/>
    </source>
</evidence>
<dbReference type="GO" id="GO:0051231">
    <property type="term" value="P:spindle elongation"/>
    <property type="evidence" value="ECO:0007669"/>
    <property type="project" value="TreeGrafter"/>
</dbReference>
<evidence type="ECO:0000313" key="5">
    <source>
        <dbReference type="Proteomes" id="UP001322277"/>
    </source>
</evidence>
<dbReference type="GO" id="GO:0008017">
    <property type="term" value="F:microtubule binding"/>
    <property type="evidence" value="ECO:0007669"/>
    <property type="project" value="InterPro"/>
</dbReference>
<feature type="domain" description="Kinesin motor" evidence="3">
    <location>
        <begin position="41"/>
        <end position="388"/>
    </location>
</feature>
<organism evidence="4 5">
    <name type="scientific">Colletotrichum destructivum</name>
    <dbReference type="NCBI Taxonomy" id="34406"/>
    <lineage>
        <taxon>Eukaryota</taxon>
        <taxon>Fungi</taxon>
        <taxon>Dikarya</taxon>
        <taxon>Ascomycota</taxon>
        <taxon>Pezizomycotina</taxon>
        <taxon>Sordariomycetes</taxon>
        <taxon>Hypocreomycetidae</taxon>
        <taxon>Glomerellales</taxon>
        <taxon>Glomerellaceae</taxon>
        <taxon>Colletotrichum</taxon>
        <taxon>Colletotrichum destructivum species complex</taxon>
    </lineage>
</organism>
<dbReference type="Gene3D" id="3.40.850.10">
    <property type="entry name" value="Kinesin motor domain"/>
    <property type="match status" value="1"/>
</dbReference>
<keyword evidence="5" id="KW-1185">Reference proteome</keyword>
<dbReference type="PANTHER" id="PTHR47969:SF9">
    <property type="entry name" value="KINESIN-LIKE PROTEIN"/>
    <property type="match status" value="1"/>
</dbReference>
<name>A0AAX4IGL5_9PEZI</name>
<dbReference type="SUPFAM" id="SSF52540">
    <property type="entry name" value="P-loop containing nucleoside triphosphate hydrolases"/>
    <property type="match status" value="1"/>
</dbReference>
<keyword evidence="1" id="KW-0505">Motor protein</keyword>
<dbReference type="AlphaFoldDB" id="A0AAX4IGL5"/>
<dbReference type="KEGG" id="cdet:87944023"/>
<evidence type="ECO:0000256" key="2">
    <source>
        <dbReference type="SAM" id="MobiDB-lite"/>
    </source>
</evidence>
<dbReference type="PRINTS" id="PR00380">
    <property type="entry name" value="KINESINHEAVY"/>
</dbReference>
<dbReference type="InterPro" id="IPR027640">
    <property type="entry name" value="Kinesin-like_fam"/>
</dbReference>
<dbReference type="GO" id="GO:0005524">
    <property type="term" value="F:ATP binding"/>
    <property type="evidence" value="ECO:0007669"/>
    <property type="project" value="UniProtKB-UniRule"/>
</dbReference>
<dbReference type="PANTHER" id="PTHR47969">
    <property type="entry name" value="CHROMOSOME-ASSOCIATED KINESIN KIF4A-RELATED"/>
    <property type="match status" value="1"/>
</dbReference>
<dbReference type="GO" id="GO:0007052">
    <property type="term" value="P:mitotic spindle organization"/>
    <property type="evidence" value="ECO:0007669"/>
    <property type="project" value="TreeGrafter"/>
</dbReference>
<feature type="binding site" evidence="1">
    <location>
        <begin position="148"/>
        <end position="155"/>
    </location>
    <ligand>
        <name>ATP</name>
        <dbReference type="ChEBI" id="CHEBI:30616"/>
    </ligand>
</feature>
<accession>A0AAX4IGL5</accession>
<feature type="region of interest" description="Disordered" evidence="2">
    <location>
        <begin position="481"/>
        <end position="515"/>
    </location>
</feature>
<evidence type="ECO:0000313" key="4">
    <source>
        <dbReference type="EMBL" id="WQF82506.1"/>
    </source>
</evidence>
<evidence type="ECO:0000259" key="3">
    <source>
        <dbReference type="PROSITE" id="PS50067"/>
    </source>
</evidence>
<dbReference type="Pfam" id="PF00225">
    <property type="entry name" value="Kinesin"/>
    <property type="match status" value="1"/>
</dbReference>
<dbReference type="GO" id="GO:0005875">
    <property type="term" value="C:microtubule associated complex"/>
    <property type="evidence" value="ECO:0007669"/>
    <property type="project" value="TreeGrafter"/>
</dbReference>
<dbReference type="Proteomes" id="UP001322277">
    <property type="component" value="Chromosome 4"/>
</dbReference>
<protein>
    <submittedName>
        <fullName evidence="4">Kinesin-like protein</fullName>
    </submittedName>
</protein>
<comment type="similarity">
    <text evidence="1">Belongs to the TRAFAC class myosin-kinesin ATPase superfamily. Kinesin family.</text>
</comment>
<dbReference type="RefSeq" id="XP_062779730.1">
    <property type="nucleotide sequence ID" value="XM_062923679.1"/>
</dbReference>
<dbReference type="PROSITE" id="PS50067">
    <property type="entry name" value="KINESIN_MOTOR_2"/>
    <property type="match status" value="1"/>
</dbReference>
<keyword evidence="1" id="KW-0067">ATP-binding</keyword>
<reference evidence="5" key="1">
    <citation type="journal article" date="2023" name="bioRxiv">
        <title>Complete genome of the Medicago anthracnose fungus, Colletotrichum destructivum, reveals a mini-chromosome-like region within a core chromosome.</title>
        <authorList>
            <person name="Lapalu N."/>
            <person name="Simon A."/>
            <person name="Lu A."/>
            <person name="Plaumann P.-L."/>
            <person name="Amselem J."/>
            <person name="Pigne S."/>
            <person name="Auger A."/>
            <person name="Koch C."/>
            <person name="Dallery J.-F."/>
            <person name="O'Connell R.J."/>
        </authorList>
    </citation>
    <scope>NUCLEOTIDE SEQUENCE [LARGE SCALE GENOMIC DNA]</scope>
    <source>
        <strain evidence="5">CBS 520.97</strain>
    </source>
</reference>
<dbReference type="GO" id="GO:0003777">
    <property type="term" value="F:microtubule motor activity"/>
    <property type="evidence" value="ECO:0007669"/>
    <property type="project" value="InterPro"/>
</dbReference>
<dbReference type="SMART" id="SM00129">
    <property type="entry name" value="KISc"/>
    <property type="match status" value="1"/>
</dbReference>
<dbReference type="EMBL" id="CP137308">
    <property type="protein sequence ID" value="WQF82506.1"/>
    <property type="molecule type" value="Genomic_DNA"/>
</dbReference>
<dbReference type="GeneID" id="87944023"/>
<feature type="compositionally biased region" description="Polar residues" evidence="2">
    <location>
        <begin position="505"/>
        <end position="515"/>
    </location>
</feature>